<evidence type="ECO:0000256" key="1">
    <source>
        <dbReference type="RuleBase" id="RU000383"/>
    </source>
</evidence>
<dbReference type="InterPro" id="IPR006671">
    <property type="entry name" value="Cyclin_N"/>
</dbReference>
<dbReference type="Gene3D" id="1.10.472.10">
    <property type="entry name" value="Cyclin-like"/>
    <property type="match status" value="2"/>
</dbReference>
<dbReference type="InterPro" id="IPR013763">
    <property type="entry name" value="Cyclin-like_dom"/>
</dbReference>
<evidence type="ECO:0000313" key="5">
    <source>
        <dbReference type="Proteomes" id="UP000886523"/>
    </source>
</evidence>
<sequence length="380" mass="42430">MSTNVNHPYFSPNEVAFLCERQRGKMAESQEGKLRLHACAFIEAVSSKIGFPRATIATAQTLFHRFYLFYPWKAFNYHDVAMATLYVSSKMHDTLKKPRDLLMVSYGVRYPELAAKVKHGGGEVEMDPATVDEDRRRLLGIERSVMETICFNFRVRLPFSYVIKVARELKVGKQLTKLAWRLSIDSHRTLAPLQYPPHVLALASILLAALLDSREGPFGVKATDDQRSSHEIVALLGDKGPWEDRFHAQVEDLEGKPPVTILIAAASTTTVATTSPQTPNTPTSPSSYSSYHTPGHTSTSTSSSMARVLQVQPLYTSAQLTQLKIFLRERPHPYPPRDRGPIPGRDNSLFFQEPKTQNGEEETAQSVGGGTVRFLFGPEL</sequence>
<dbReference type="CDD" id="cd20546">
    <property type="entry name" value="CYCLIN_SpCG1C_ScCTK2-like_rpt2"/>
    <property type="match status" value="1"/>
</dbReference>
<dbReference type="Pfam" id="PF00134">
    <property type="entry name" value="Cyclin_N"/>
    <property type="match status" value="1"/>
</dbReference>
<dbReference type="GO" id="GO:0016538">
    <property type="term" value="F:cyclin-dependent protein serine/threonine kinase regulator activity"/>
    <property type="evidence" value="ECO:0007669"/>
    <property type="project" value="InterPro"/>
</dbReference>
<accession>A0A9P6DS81</accession>
<comment type="caution">
    <text evidence="4">The sequence shown here is derived from an EMBL/GenBank/DDBJ whole genome shotgun (WGS) entry which is preliminary data.</text>
</comment>
<keyword evidence="5" id="KW-1185">Reference proteome</keyword>
<evidence type="ECO:0000313" key="4">
    <source>
        <dbReference type="EMBL" id="KAF9508345.1"/>
    </source>
</evidence>
<dbReference type="OrthoDB" id="25002at2759"/>
<reference evidence="4" key="1">
    <citation type="journal article" date="2020" name="Nat. Commun.">
        <title>Large-scale genome sequencing of mycorrhizal fungi provides insights into the early evolution of symbiotic traits.</title>
        <authorList>
            <person name="Miyauchi S."/>
            <person name="Kiss E."/>
            <person name="Kuo A."/>
            <person name="Drula E."/>
            <person name="Kohler A."/>
            <person name="Sanchez-Garcia M."/>
            <person name="Morin E."/>
            <person name="Andreopoulos B."/>
            <person name="Barry K.W."/>
            <person name="Bonito G."/>
            <person name="Buee M."/>
            <person name="Carver A."/>
            <person name="Chen C."/>
            <person name="Cichocki N."/>
            <person name="Clum A."/>
            <person name="Culley D."/>
            <person name="Crous P.W."/>
            <person name="Fauchery L."/>
            <person name="Girlanda M."/>
            <person name="Hayes R.D."/>
            <person name="Keri Z."/>
            <person name="LaButti K."/>
            <person name="Lipzen A."/>
            <person name="Lombard V."/>
            <person name="Magnuson J."/>
            <person name="Maillard F."/>
            <person name="Murat C."/>
            <person name="Nolan M."/>
            <person name="Ohm R.A."/>
            <person name="Pangilinan J."/>
            <person name="Pereira M.F."/>
            <person name="Perotto S."/>
            <person name="Peter M."/>
            <person name="Pfister S."/>
            <person name="Riley R."/>
            <person name="Sitrit Y."/>
            <person name="Stielow J.B."/>
            <person name="Szollosi G."/>
            <person name="Zifcakova L."/>
            <person name="Stursova M."/>
            <person name="Spatafora J.W."/>
            <person name="Tedersoo L."/>
            <person name="Vaario L.M."/>
            <person name="Yamada A."/>
            <person name="Yan M."/>
            <person name="Wang P."/>
            <person name="Xu J."/>
            <person name="Bruns T."/>
            <person name="Baldrian P."/>
            <person name="Vilgalys R."/>
            <person name="Dunand C."/>
            <person name="Henrissat B."/>
            <person name="Grigoriev I.V."/>
            <person name="Hibbett D."/>
            <person name="Nagy L.G."/>
            <person name="Martin F.M."/>
        </authorList>
    </citation>
    <scope>NUCLEOTIDE SEQUENCE</scope>
    <source>
        <strain evidence="4">UP504</strain>
    </source>
</reference>
<dbReference type="PANTHER" id="PTHR10026">
    <property type="entry name" value="CYCLIN"/>
    <property type="match status" value="1"/>
</dbReference>
<dbReference type="SMART" id="SM00385">
    <property type="entry name" value="CYCLIN"/>
    <property type="match status" value="2"/>
</dbReference>
<feature type="domain" description="Cyclin-like" evidence="3">
    <location>
        <begin position="40"/>
        <end position="147"/>
    </location>
</feature>
<dbReference type="InterPro" id="IPR043198">
    <property type="entry name" value="Cyclin/Ssn8"/>
</dbReference>
<feature type="region of interest" description="Disordered" evidence="2">
    <location>
        <begin position="269"/>
        <end position="302"/>
    </location>
</feature>
<feature type="region of interest" description="Disordered" evidence="2">
    <location>
        <begin position="329"/>
        <end position="370"/>
    </location>
</feature>
<dbReference type="SUPFAM" id="SSF47954">
    <property type="entry name" value="Cyclin-like"/>
    <property type="match status" value="2"/>
</dbReference>
<dbReference type="InterPro" id="IPR036915">
    <property type="entry name" value="Cyclin-like_sf"/>
</dbReference>
<feature type="compositionally biased region" description="Basic and acidic residues" evidence="2">
    <location>
        <begin position="329"/>
        <end position="340"/>
    </location>
</feature>
<proteinExistence type="inferred from homology"/>
<evidence type="ECO:0000256" key="2">
    <source>
        <dbReference type="SAM" id="MobiDB-lite"/>
    </source>
</evidence>
<dbReference type="GO" id="GO:0006357">
    <property type="term" value="P:regulation of transcription by RNA polymerase II"/>
    <property type="evidence" value="ECO:0007669"/>
    <property type="project" value="InterPro"/>
</dbReference>
<name>A0A9P6DS81_9AGAM</name>
<feature type="domain" description="Cyclin-like" evidence="3">
    <location>
        <begin position="160"/>
        <end position="248"/>
    </location>
</feature>
<comment type="similarity">
    <text evidence="1">Belongs to the cyclin family.</text>
</comment>
<keyword evidence="1" id="KW-0195">Cyclin</keyword>
<protein>
    <recommendedName>
        <fullName evidence="3">Cyclin-like domain-containing protein</fullName>
    </recommendedName>
</protein>
<dbReference type="Proteomes" id="UP000886523">
    <property type="component" value="Unassembled WGS sequence"/>
</dbReference>
<organism evidence="4 5">
    <name type="scientific">Hydnum rufescens UP504</name>
    <dbReference type="NCBI Taxonomy" id="1448309"/>
    <lineage>
        <taxon>Eukaryota</taxon>
        <taxon>Fungi</taxon>
        <taxon>Dikarya</taxon>
        <taxon>Basidiomycota</taxon>
        <taxon>Agaricomycotina</taxon>
        <taxon>Agaricomycetes</taxon>
        <taxon>Cantharellales</taxon>
        <taxon>Hydnaceae</taxon>
        <taxon>Hydnum</taxon>
    </lineage>
</organism>
<dbReference type="EMBL" id="MU129061">
    <property type="protein sequence ID" value="KAF9508345.1"/>
    <property type="molecule type" value="Genomic_DNA"/>
</dbReference>
<gene>
    <name evidence="4" type="ORF">BS47DRAFT_1373680</name>
</gene>
<evidence type="ECO:0000259" key="3">
    <source>
        <dbReference type="SMART" id="SM00385"/>
    </source>
</evidence>
<dbReference type="AlphaFoldDB" id="A0A9P6DS81"/>